<feature type="non-terminal residue" evidence="2">
    <location>
        <position position="1"/>
    </location>
</feature>
<gene>
    <name evidence="2" type="ORF">HID58_042297</name>
</gene>
<dbReference type="Proteomes" id="UP000824890">
    <property type="component" value="Unassembled WGS sequence"/>
</dbReference>
<sequence>YSNEVTDLGCSSSDNVNHAVCFTNGIGEEKNFKIQMKIIRGSLYFELVSPCNTSILGFIVSMLLLFILPSSIPPVINVVTP</sequence>
<keyword evidence="1" id="KW-0472">Membrane</keyword>
<organism evidence="2 3">
    <name type="scientific">Brassica napus</name>
    <name type="common">Rape</name>
    <dbReference type="NCBI Taxonomy" id="3708"/>
    <lineage>
        <taxon>Eukaryota</taxon>
        <taxon>Viridiplantae</taxon>
        <taxon>Streptophyta</taxon>
        <taxon>Embryophyta</taxon>
        <taxon>Tracheophyta</taxon>
        <taxon>Spermatophyta</taxon>
        <taxon>Magnoliopsida</taxon>
        <taxon>eudicotyledons</taxon>
        <taxon>Gunneridae</taxon>
        <taxon>Pentapetalae</taxon>
        <taxon>rosids</taxon>
        <taxon>malvids</taxon>
        <taxon>Brassicales</taxon>
        <taxon>Brassicaceae</taxon>
        <taxon>Brassiceae</taxon>
        <taxon>Brassica</taxon>
    </lineage>
</organism>
<keyword evidence="1" id="KW-1133">Transmembrane helix</keyword>
<accession>A0ABQ8BD95</accession>
<keyword evidence="1" id="KW-0812">Transmembrane</keyword>
<reference evidence="2 3" key="1">
    <citation type="submission" date="2021-05" db="EMBL/GenBank/DDBJ databases">
        <title>Genome Assembly of Synthetic Allotetraploid Brassica napus Reveals Homoeologous Exchanges between Subgenomes.</title>
        <authorList>
            <person name="Davis J.T."/>
        </authorList>
    </citation>
    <scope>NUCLEOTIDE SEQUENCE [LARGE SCALE GENOMIC DNA]</scope>
    <source>
        <strain evidence="3">cv. Da-Ae</strain>
        <tissue evidence="2">Seedling</tissue>
    </source>
</reference>
<evidence type="ECO:0000313" key="3">
    <source>
        <dbReference type="Proteomes" id="UP000824890"/>
    </source>
</evidence>
<comment type="caution">
    <text evidence="2">The sequence shown here is derived from an EMBL/GenBank/DDBJ whole genome shotgun (WGS) entry which is preliminary data.</text>
</comment>
<dbReference type="EMBL" id="JAGKQM010000011">
    <property type="protein sequence ID" value="KAH0902794.1"/>
    <property type="molecule type" value="Genomic_DNA"/>
</dbReference>
<evidence type="ECO:0000256" key="1">
    <source>
        <dbReference type="SAM" id="Phobius"/>
    </source>
</evidence>
<evidence type="ECO:0000313" key="2">
    <source>
        <dbReference type="EMBL" id="KAH0902794.1"/>
    </source>
</evidence>
<proteinExistence type="predicted"/>
<protein>
    <submittedName>
        <fullName evidence="2">Uncharacterized protein</fullName>
    </submittedName>
</protein>
<name>A0ABQ8BD95_BRANA</name>
<keyword evidence="3" id="KW-1185">Reference proteome</keyword>
<feature type="transmembrane region" description="Helical" evidence="1">
    <location>
        <begin position="43"/>
        <end position="68"/>
    </location>
</feature>